<organism evidence="1 2">
    <name type="scientific">Streptomyces malaysiensis</name>
    <dbReference type="NCBI Taxonomy" id="92644"/>
    <lineage>
        <taxon>Bacteria</taxon>
        <taxon>Bacillati</taxon>
        <taxon>Actinomycetota</taxon>
        <taxon>Actinomycetes</taxon>
        <taxon>Kitasatosporales</taxon>
        <taxon>Streptomycetaceae</taxon>
        <taxon>Streptomyces</taxon>
        <taxon>Streptomyces violaceusniger group</taxon>
    </lineage>
</organism>
<evidence type="ECO:0000313" key="1">
    <source>
        <dbReference type="EMBL" id="QPI56346.1"/>
    </source>
</evidence>
<sequence>MRTITRVFNALCARLYVWAQVQITTEPVRVRAALMAALMAASTVLPALANERTDELLVGLGMTALTVLVGEGARARVTPADEK</sequence>
<proteinExistence type="predicted"/>
<dbReference type="EMBL" id="CP065050">
    <property type="protein sequence ID" value="QPI56346.1"/>
    <property type="molecule type" value="Genomic_DNA"/>
</dbReference>
<dbReference type="Proteomes" id="UP000663421">
    <property type="component" value="Chromosome"/>
</dbReference>
<evidence type="ECO:0008006" key="3">
    <source>
        <dbReference type="Google" id="ProtNLM"/>
    </source>
</evidence>
<keyword evidence="2" id="KW-1185">Reference proteome</keyword>
<gene>
    <name evidence="1" type="ORF">I1A49_16605</name>
</gene>
<evidence type="ECO:0000313" key="2">
    <source>
        <dbReference type="Proteomes" id="UP000663421"/>
    </source>
</evidence>
<name>A0ABX6W7H6_STRMQ</name>
<accession>A0ABX6W7H6</accession>
<protein>
    <recommendedName>
        <fullName evidence="3">Holin</fullName>
    </recommendedName>
</protein>
<reference evidence="1 2" key="1">
    <citation type="submission" date="2020-11" db="EMBL/GenBank/DDBJ databases">
        <title>Complete genome sequence unveiled secondary metabolic potentials in Streptomyces solisilvae HNM0141.</title>
        <authorList>
            <person name="Huang X."/>
        </authorList>
    </citation>
    <scope>NUCLEOTIDE SEQUENCE [LARGE SCALE GENOMIC DNA]</scope>
    <source>
        <strain evidence="1 2">HNM0141</strain>
    </source>
</reference>